<evidence type="ECO:0000256" key="4">
    <source>
        <dbReference type="ARBA" id="ARBA00022490"/>
    </source>
</evidence>
<dbReference type="Proteomes" id="UP000051494">
    <property type="component" value="Unassembled WGS sequence"/>
</dbReference>
<evidence type="ECO:0000313" key="13">
    <source>
        <dbReference type="Proteomes" id="UP000051494"/>
    </source>
</evidence>
<dbReference type="OrthoDB" id="9800307at2"/>
<reference evidence="11" key="1">
    <citation type="submission" date="2015-09" db="EMBL/GenBank/DDBJ databases">
        <title>Draft Genome Sequences of Two Novel Amoeba-resistant Intranuclear Bacteria, Candidatus Berkiella cookevillensis and Candidatus Berkiella aquae.</title>
        <authorList>
            <person name="Mehari Y.T."/>
            <person name="Arivett B.A."/>
            <person name="Farone A.L."/>
            <person name="Gunderson J.H."/>
            <person name="Farone M.B."/>
        </authorList>
    </citation>
    <scope>NUCLEOTIDE SEQUENCE [LARGE SCALE GENOMIC DNA]</scope>
    <source>
        <strain evidence="11">CC99</strain>
    </source>
</reference>
<evidence type="ECO:0000256" key="8">
    <source>
        <dbReference type="ARBA" id="ARBA00022840"/>
    </source>
</evidence>
<protein>
    <recommendedName>
        <fullName evidence="3">tRNA threonylcarbamoyladenosine biosynthesis protein TsaE</fullName>
    </recommendedName>
    <alternativeName>
        <fullName evidence="10">t(6)A37 threonylcarbamoyladenosine biosynthesis protein TsaE</fullName>
    </alternativeName>
</protein>
<dbReference type="AlphaFoldDB" id="A0A0Q9YG70"/>
<evidence type="ECO:0000256" key="3">
    <source>
        <dbReference type="ARBA" id="ARBA00019010"/>
    </source>
</evidence>
<evidence type="ECO:0000256" key="10">
    <source>
        <dbReference type="ARBA" id="ARBA00032441"/>
    </source>
</evidence>
<keyword evidence="8" id="KW-0067">ATP-binding</keyword>
<comment type="caution">
    <text evidence="11">The sequence shown here is derived from an EMBL/GenBank/DDBJ whole genome shotgun (WGS) entry which is preliminary data.</text>
</comment>
<name>A0A0Q9YG70_9GAMM</name>
<comment type="similarity">
    <text evidence="2">Belongs to the TsaE family.</text>
</comment>
<evidence type="ECO:0000256" key="2">
    <source>
        <dbReference type="ARBA" id="ARBA00007599"/>
    </source>
</evidence>
<keyword evidence="6" id="KW-0479">Metal-binding</keyword>
<evidence type="ECO:0000313" key="12">
    <source>
        <dbReference type="EMBL" id="MCS5707546.1"/>
    </source>
</evidence>
<dbReference type="EMBL" id="LKHV01000002">
    <property type="protein sequence ID" value="KRG19549.1"/>
    <property type="molecule type" value="Genomic_DNA"/>
</dbReference>
<comment type="subcellular location">
    <subcellularLocation>
        <location evidence="1">Cytoplasm</location>
    </subcellularLocation>
</comment>
<sequence>MINFVQREYILKEEANVLALAKMLVLALQEKNINSLVIFLKGDLGAGKTTFTRGFLNGLAFNGTVKSPTYTLVEPYELQGQQLYHMDLYRLQDEVALEEMGIAEYFQEEAYFLIEWPLENSRILPQPDWVICFHMMAKGRKLNIQAMSEKGNVALQNI</sequence>
<dbReference type="NCBIfam" id="TIGR00150">
    <property type="entry name" value="T6A_YjeE"/>
    <property type="match status" value="1"/>
</dbReference>
<evidence type="ECO:0000256" key="6">
    <source>
        <dbReference type="ARBA" id="ARBA00022723"/>
    </source>
</evidence>
<keyword evidence="13" id="KW-1185">Reference proteome</keyword>
<keyword evidence="4" id="KW-0963">Cytoplasm</keyword>
<dbReference type="Pfam" id="PF02367">
    <property type="entry name" value="TsaE"/>
    <property type="match status" value="1"/>
</dbReference>
<organism evidence="11">
    <name type="scientific">Candidatus Berkiella cookevillensis</name>
    <dbReference type="NCBI Taxonomy" id="437022"/>
    <lineage>
        <taxon>Bacteria</taxon>
        <taxon>Pseudomonadati</taxon>
        <taxon>Pseudomonadota</taxon>
        <taxon>Gammaproteobacteria</taxon>
        <taxon>Candidatus Berkiellales</taxon>
        <taxon>Candidatus Berkiellaceae</taxon>
        <taxon>Candidatus Berkiella</taxon>
    </lineage>
</organism>
<dbReference type="PATRIC" id="fig|1590042.3.peg.579"/>
<dbReference type="InterPro" id="IPR003442">
    <property type="entry name" value="T6A_TsaE"/>
</dbReference>
<dbReference type="GO" id="GO:0005524">
    <property type="term" value="F:ATP binding"/>
    <property type="evidence" value="ECO:0007669"/>
    <property type="project" value="UniProtKB-KW"/>
</dbReference>
<evidence type="ECO:0000256" key="5">
    <source>
        <dbReference type="ARBA" id="ARBA00022694"/>
    </source>
</evidence>
<keyword evidence="9" id="KW-0460">Magnesium</keyword>
<dbReference type="STRING" id="437022.CC99x_00561"/>
<accession>A0A0Q9YG70</accession>
<dbReference type="GO" id="GO:0046872">
    <property type="term" value="F:metal ion binding"/>
    <property type="evidence" value="ECO:0007669"/>
    <property type="project" value="UniProtKB-KW"/>
</dbReference>
<keyword evidence="7" id="KW-0547">Nucleotide-binding</keyword>
<dbReference type="SUPFAM" id="SSF52540">
    <property type="entry name" value="P-loop containing nucleoside triphosphate hydrolases"/>
    <property type="match status" value="1"/>
</dbReference>
<reference evidence="12" key="3">
    <citation type="submission" date="2021-06" db="EMBL/GenBank/DDBJ databases">
        <title>Genomic Description and Analysis of Intracellular Bacteria, Candidatus Berkiella cookevillensis and Candidatus Berkiella aquae.</title>
        <authorList>
            <person name="Kidane D.T."/>
            <person name="Mehari Y.T."/>
            <person name="Rice F.C."/>
            <person name="Arivett B.A."/>
            <person name="Farone A.L."/>
            <person name="Berk S.G."/>
            <person name="Farone M.B."/>
        </authorList>
    </citation>
    <scope>NUCLEOTIDE SEQUENCE</scope>
    <source>
        <strain evidence="12">CC99</strain>
    </source>
</reference>
<dbReference type="PANTHER" id="PTHR33540">
    <property type="entry name" value="TRNA THREONYLCARBAMOYLADENOSINE BIOSYNTHESIS PROTEIN TSAE"/>
    <property type="match status" value="1"/>
</dbReference>
<dbReference type="GO" id="GO:0005737">
    <property type="term" value="C:cytoplasm"/>
    <property type="evidence" value="ECO:0007669"/>
    <property type="project" value="UniProtKB-SubCell"/>
</dbReference>
<dbReference type="Gene3D" id="3.40.50.300">
    <property type="entry name" value="P-loop containing nucleotide triphosphate hydrolases"/>
    <property type="match status" value="1"/>
</dbReference>
<keyword evidence="5" id="KW-0819">tRNA processing</keyword>
<proteinExistence type="inferred from homology"/>
<evidence type="ECO:0000256" key="7">
    <source>
        <dbReference type="ARBA" id="ARBA00022741"/>
    </source>
</evidence>
<gene>
    <name evidence="11" type="primary">tsaE</name>
    <name evidence="12" type="ORF">CC99x_001365</name>
    <name evidence="11" type="ORF">CC99x_00561</name>
</gene>
<reference evidence="12" key="2">
    <citation type="journal article" date="2016" name="Genome Announc.">
        <title>Draft Genome Sequences of Two Novel Amoeba-Resistant Intranuclear Bacteria, 'Candidatus Berkiella cookevillensis' and 'Candidatus Berkiella aquae'.</title>
        <authorList>
            <person name="Mehari Y.T."/>
            <person name="Arivett B.A."/>
            <person name="Farone A.L."/>
            <person name="Gunderson J.H."/>
            <person name="Farone M.B."/>
        </authorList>
    </citation>
    <scope>NUCLEOTIDE SEQUENCE</scope>
    <source>
        <strain evidence="12">CC99</strain>
    </source>
</reference>
<evidence type="ECO:0000256" key="1">
    <source>
        <dbReference type="ARBA" id="ARBA00004496"/>
    </source>
</evidence>
<dbReference type="GO" id="GO:0002949">
    <property type="term" value="P:tRNA threonylcarbamoyladenosine modification"/>
    <property type="evidence" value="ECO:0007669"/>
    <property type="project" value="InterPro"/>
</dbReference>
<evidence type="ECO:0000256" key="9">
    <source>
        <dbReference type="ARBA" id="ARBA00022842"/>
    </source>
</evidence>
<dbReference type="RefSeq" id="WP_057623440.1">
    <property type="nucleotide sequence ID" value="NZ_LKHV02000001.1"/>
</dbReference>
<evidence type="ECO:0000313" key="11">
    <source>
        <dbReference type="EMBL" id="KRG19549.1"/>
    </source>
</evidence>
<dbReference type="EMBL" id="LKHV02000001">
    <property type="protein sequence ID" value="MCS5707546.1"/>
    <property type="molecule type" value="Genomic_DNA"/>
</dbReference>
<dbReference type="PANTHER" id="PTHR33540:SF2">
    <property type="entry name" value="TRNA THREONYLCARBAMOYLADENOSINE BIOSYNTHESIS PROTEIN TSAE"/>
    <property type="match status" value="1"/>
</dbReference>
<dbReference type="InterPro" id="IPR027417">
    <property type="entry name" value="P-loop_NTPase"/>
</dbReference>